<organism evidence="3 4">
    <name type="scientific">Clunio marinus</name>
    <dbReference type="NCBI Taxonomy" id="568069"/>
    <lineage>
        <taxon>Eukaryota</taxon>
        <taxon>Metazoa</taxon>
        <taxon>Ecdysozoa</taxon>
        <taxon>Arthropoda</taxon>
        <taxon>Hexapoda</taxon>
        <taxon>Insecta</taxon>
        <taxon>Pterygota</taxon>
        <taxon>Neoptera</taxon>
        <taxon>Endopterygota</taxon>
        <taxon>Diptera</taxon>
        <taxon>Nematocera</taxon>
        <taxon>Chironomoidea</taxon>
        <taxon>Chironomidae</taxon>
        <taxon>Clunio</taxon>
    </lineage>
</organism>
<dbReference type="PANTHER" id="PTHR21812">
    <property type="entry name" value="INO80 COMPLEX SUBUNIT E"/>
    <property type="match status" value="1"/>
</dbReference>
<dbReference type="Pfam" id="PF24237">
    <property type="entry name" value="INO80E"/>
    <property type="match status" value="1"/>
</dbReference>
<protein>
    <submittedName>
        <fullName evidence="3">CLUMA_CG005082, isoform A</fullName>
    </submittedName>
</protein>
<evidence type="ECO:0000256" key="1">
    <source>
        <dbReference type="SAM" id="MobiDB-lite"/>
    </source>
</evidence>
<reference evidence="3 4" key="1">
    <citation type="submission" date="2015-04" db="EMBL/GenBank/DDBJ databases">
        <authorList>
            <person name="Syromyatnikov M.Y."/>
            <person name="Popov V.N."/>
        </authorList>
    </citation>
    <scope>NUCLEOTIDE SEQUENCE [LARGE SCALE GENOMIC DNA]</scope>
</reference>
<feature type="non-terminal residue" evidence="3">
    <location>
        <position position="1"/>
    </location>
</feature>
<dbReference type="InterPro" id="IPR056515">
    <property type="entry name" value="INO80E_N"/>
</dbReference>
<proteinExistence type="predicted"/>
<evidence type="ECO:0000313" key="3">
    <source>
        <dbReference type="EMBL" id="CRK91409.1"/>
    </source>
</evidence>
<dbReference type="GO" id="GO:0006338">
    <property type="term" value="P:chromatin remodeling"/>
    <property type="evidence" value="ECO:0007669"/>
    <property type="project" value="InterPro"/>
</dbReference>
<dbReference type="InterPro" id="IPR026678">
    <property type="entry name" value="INO80E"/>
</dbReference>
<dbReference type="PANTHER" id="PTHR21812:SF1">
    <property type="entry name" value="INO80 COMPLEX SUBUNIT E"/>
    <property type="match status" value="1"/>
</dbReference>
<feature type="domain" description="INO80 complex subunit E N-terminal" evidence="2">
    <location>
        <begin position="67"/>
        <end position="114"/>
    </location>
</feature>
<sequence length="207" mass="24058">YQSLPICLHSEQTEFSFSYKTKKIQKLISKFSTNMNSWLQMNANSNGEEAEVNDTDESNQEIGQQINYKQQYLQLKKKLKLLLFENEFFQENLRQNQKRLLKVSKDRSFLLDRLLKYEPTESTESEGTETSDDETKVGGKKRKTDSGSTLGRKKKVIIKKQPNLNNINSQAETDDVAMVERHLEARNSISMPSFTFPQEIFDEVDDI</sequence>
<keyword evidence="4" id="KW-1185">Reference proteome</keyword>
<dbReference type="AlphaFoldDB" id="A0A1J1HZ60"/>
<gene>
    <name evidence="3" type="ORF">CLUMA_CG005082</name>
</gene>
<evidence type="ECO:0000313" key="4">
    <source>
        <dbReference type="Proteomes" id="UP000183832"/>
    </source>
</evidence>
<dbReference type="GO" id="GO:0031011">
    <property type="term" value="C:Ino80 complex"/>
    <property type="evidence" value="ECO:0007669"/>
    <property type="project" value="InterPro"/>
</dbReference>
<name>A0A1J1HZ60_9DIPT</name>
<feature type="region of interest" description="Disordered" evidence="1">
    <location>
        <begin position="120"/>
        <end position="152"/>
    </location>
</feature>
<dbReference type="EMBL" id="CVRI01000020">
    <property type="protein sequence ID" value="CRK91409.1"/>
    <property type="molecule type" value="Genomic_DNA"/>
</dbReference>
<dbReference type="Proteomes" id="UP000183832">
    <property type="component" value="Unassembled WGS sequence"/>
</dbReference>
<accession>A0A1J1HZ60</accession>
<feature type="compositionally biased region" description="Acidic residues" evidence="1">
    <location>
        <begin position="121"/>
        <end position="132"/>
    </location>
</feature>
<evidence type="ECO:0000259" key="2">
    <source>
        <dbReference type="Pfam" id="PF24237"/>
    </source>
</evidence>
<dbReference type="OrthoDB" id="5977486at2759"/>
<dbReference type="STRING" id="568069.A0A1J1HZ60"/>